<proteinExistence type="predicted"/>
<dbReference type="EMBL" id="FLMQ01000034">
    <property type="protein sequence ID" value="SBP86390.1"/>
    <property type="molecule type" value="Genomic_DNA"/>
</dbReference>
<accession>A0A238CZH3</accession>
<evidence type="ECO:0000313" key="2">
    <source>
        <dbReference type="EMBL" id="SBP86390.1"/>
    </source>
</evidence>
<gene>
    <name evidence="2" type="ORF">THIARS_40011</name>
</gene>
<evidence type="ECO:0000256" key="1">
    <source>
        <dbReference type="SAM" id="MobiDB-lite"/>
    </source>
</evidence>
<protein>
    <submittedName>
        <fullName evidence="2">Uncharacterized protein</fullName>
    </submittedName>
</protein>
<dbReference type="Proteomes" id="UP000214566">
    <property type="component" value="Unassembled WGS sequence"/>
</dbReference>
<sequence length="136" mass="15024">MDGRTGPTRAQATRCHRVAVPGRVHVHHVAPQVRILERCEVIEAGAESPKLRAPPASDFLSEGFSGVSLLTPFAFSGVAPHDGALLRHDLPVLAALPLRPFRKGHGFRNPRRRPFQQARRRQRHEPLRPGAHPGRA</sequence>
<reference evidence="2 3" key="1">
    <citation type="submission" date="2016-06" db="EMBL/GenBank/DDBJ databases">
        <authorList>
            <person name="Kjaerup R.B."/>
            <person name="Dalgaard T.S."/>
            <person name="Juul-Madsen H.R."/>
        </authorList>
    </citation>
    <scope>NUCLEOTIDE SEQUENCE [LARGE SCALE GENOMIC DNA]</scope>
    <source>
        <strain evidence="2 3">DSM 16361</strain>
    </source>
</reference>
<feature type="compositionally biased region" description="Basic residues" evidence="1">
    <location>
        <begin position="101"/>
        <end position="123"/>
    </location>
</feature>
<keyword evidence="3" id="KW-1185">Reference proteome</keyword>
<name>A0A238CZH3_THIDL</name>
<organism evidence="2 3">
    <name type="scientific">Thiomonas delicata</name>
    <name type="common">Thiomonas cuprina</name>
    <dbReference type="NCBI Taxonomy" id="364030"/>
    <lineage>
        <taxon>Bacteria</taxon>
        <taxon>Pseudomonadati</taxon>
        <taxon>Pseudomonadota</taxon>
        <taxon>Betaproteobacteria</taxon>
        <taxon>Burkholderiales</taxon>
        <taxon>Thiomonas</taxon>
    </lineage>
</organism>
<feature type="region of interest" description="Disordered" evidence="1">
    <location>
        <begin position="101"/>
        <end position="136"/>
    </location>
</feature>
<dbReference type="AlphaFoldDB" id="A0A238CZH3"/>
<evidence type="ECO:0000313" key="3">
    <source>
        <dbReference type="Proteomes" id="UP000214566"/>
    </source>
</evidence>